<evidence type="ECO:0000313" key="7">
    <source>
        <dbReference type="Proteomes" id="UP001597018"/>
    </source>
</evidence>
<accession>A0ABW3FXM9</accession>
<dbReference type="RefSeq" id="WP_263252029.1">
    <property type="nucleotide sequence ID" value="NZ_BAABLT010000021.1"/>
</dbReference>
<dbReference type="SFLD" id="SFLDG01386">
    <property type="entry name" value="main_SPASM_domain-containing"/>
    <property type="match status" value="1"/>
</dbReference>
<dbReference type="SFLD" id="SFLDG01072">
    <property type="entry name" value="dehydrogenase_like"/>
    <property type="match status" value="1"/>
</dbReference>
<name>A0ABW3FXM9_9PSEU</name>
<keyword evidence="7" id="KW-1185">Reference proteome</keyword>
<keyword evidence="2" id="KW-0479">Metal-binding</keyword>
<dbReference type="InterPro" id="IPR058240">
    <property type="entry name" value="rSAM_sf"/>
</dbReference>
<gene>
    <name evidence="6" type="primary">amcB</name>
    <name evidence="6" type="ORF">ACFQ16_25390</name>
</gene>
<evidence type="ECO:0000256" key="4">
    <source>
        <dbReference type="ARBA" id="ARBA00023014"/>
    </source>
</evidence>
<dbReference type="Pfam" id="PF04055">
    <property type="entry name" value="Radical_SAM"/>
    <property type="match status" value="1"/>
</dbReference>
<dbReference type="SFLD" id="SFLDS00029">
    <property type="entry name" value="Radical_SAM"/>
    <property type="match status" value="1"/>
</dbReference>
<feature type="domain" description="Radical SAM core" evidence="5">
    <location>
        <begin position="9"/>
        <end position="231"/>
    </location>
</feature>
<dbReference type="NCBIfam" id="NF041718">
    <property type="entry name" value="rSAM_phane_AMC"/>
    <property type="match status" value="1"/>
</dbReference>
<dbReference type="InterPro" id="IPR013785">
    <property type="entry name" value="Aldolase_TIM"/>
</dbReference>
<evidence type="ECO:0000256" key="3">
    <source>
        <dbReference type="ARBA" id="ARBA00023004"/>
    </source>
</evidence>
<evidence type="ECO:0000256" key="2">
    <source>
        <dbReference type="ARBA" id="ARBA00022723"/>
    </source>
</evidence>
<dbReference type="SUPFAM" id="SSF102114">
    <property type="entry name" value="Radical SAM enzymes"/>
    <property type="match status" value="1"/>
</dbReference>
<keyword evidence="4" id="KW-0411">Iron-sulfur</keyword>
<dbReference type="CDD" id="cd01335">
    <property type="entry name" value="Radical_SAM"/>
    <property type="match status" value="1"/>
</dbReference>
<comment type="caution">
    <text evidence="6">The sequence shown here is derived from an EMBL/GenBank/DDBJ whole genome shotgun (WGS) entry which is preliminary data.</text>
</comment>
<evidence type="ECO:0000259" key="5">
    <source>
        <dbReference type="PROSITE" id="PS51918"/>
    </source>
</evidence>
<dbReference type="PANTHER" id="PTHR43273:SF8">
    <property type="entry name" value="RADICAL SAM DOMAIN PROTEIN"/>
    <property type="match status" value="1"/>
</dbReference>
<dbReference type="SFLD" id="SFLDG01067">
    <property type="entry name" value="SPASM/twitch_domain_containing"/>
    <property type="match status" value="1"/>
</dbReference>
<keyword evidence="1" id="KW-0949">S-adenosyl-L-methionine</keyword>
<dbReference type="InterPro" id="IPR007197">
    <property type="entry name" value="rSAM"/>
</dbReference>
<dbReference type="PANTHER" id="PTHR43273">
    <property type="entry name" value="ANAEROBIC SULFATASE-MATURATING ENZYME HOMOLOG ASLB-RELATED"/>
    <property type="match status" value="1"/>
</dbReference>
<dbReference type="PROSITE" id="PS51918">
    <property type="entry name" value="RADICAL_SAM"/>
    <property type="match status" value="1"/>
</dbReference>
<proteinExistence type="predicted"/>
<dbReference type="Gene3D" id="3.20.20.70">
    <property type="entry name" value="Aldolase class I"/>
    <property type="match status" value="1"/>
</dbReference>
<evidence type="ECO:0000256" key="1">
    <source>
        <dbReference type="ARBA" id="ARBA00022691"/>
    </source>
</evidence>
<protein>
    <submittedName>
        <fullName evidence="6">Cyclophane-forming radical SAM peptide maturase AmcB</fullName>
    </submittedName>
</protein>
<dbReference type="Proteomes" id="UP001597018">
    <property type="component" value="Unassembled WGS sequence"/>
</dbReference>
<sequence length="377" mass="41751">MPEHVQASVAAPDSVIMQPTTLCNLDCRYCYLADRKNDRRMTPAVARAVAASVRRWLSSRAVEVIWHGGEPLAAGRDHLGLLFDQFADVEVSHSIQTNAVLIDEAWSAWLAERHVRVGVSIDGAECDNEARVDFAGRPAFRRIERGIRRLVADGHPVSVIAVVSDPTPERARRLYQAVAELGARWLGVNIEECEGVNDRSNEHDLGQVRAFWSALLEEWIADDRVGLRDIDRVLAYAGRVFNGHAAGGRTPVIDPLPTVGWNGNVTLISPELAGFRSDRFGDFACGNVLAHDLDTLVERGSRCAWVAEYRRGLAQCHSTCPYFDFCGGGHPANRYFELGRFDVAETNYCRNGKIALVEGVLDAARRPDRHFEHGVAE</sequence>
<organism evidence="6 7">
    <name type="scientific">Saccharopolyspora rosea</name>
    <dbReference type="NCBI Taxonomy" id="524884"/>
    <lineage>
        <taxon>Bacteria</taxon>
        <taxon>Bacillati</taxon>
        <taxon>Actinomycetota</taxon>
        <taxon>Actinomycetes</taxon>
        <taxon>Pseudonocardiales</taxon>
        <taxon>Pseudonocardiaceae</taxon>
        <taxon>Saccharopolyspora</taxon>
    </lineage>
</organism>
<reference evidence="7" key="1">
    <citation type="journal article" date="2019" name="Int. J. Syst. Evol. Microbiol.">
        <title>The Global Catalogue of Microorganisms (GCM) 10K type strain sequencing project: providing services to taxonomists for standard genome sequencing and annotation.</title>
        <authorList>
            <consortium name="The Broad Institute Genomics Platform"/>
            <consortium name="The Broad Institute Genome Sequencing Center for Infectious Disease"/>
            <person name="Wu L."/>
            <person name="Ma J."/>
        </authorList>
    </citation>
    <scope>NUCLEOTIDE SEQUENCE [LARGE SCALE GENOMIC DNA]</scope>
    <source>
        <strain evidence="7">CCUG 56401</strain>
    </source>
</reference>
<dbReference type="InterPro" id="IPR023867">
    <property type="entry name" value="Sulphatase_maturase_rSAM"/>
</dbReference>
<dbReference type="EMBL" id="JBHTIW010000028">
    <property type="protein sequence ID" value="MFD0923094.1"/>
    <property type="molecule type" value="Genomic_DNA"/>
</dbReference>
<evidence type="ECO:0000313" key="6">
    <source>
        <dbReference type="EMBL" id="MFD0923094.1"/>
    </source>
</evidence>
<keyword evidence="3" id="KW-0408">Iron</keyword>